<dbReference type="EMBL" id="BK015520">
    <property type="protein sequence ID" value="DAE10836.1"/>
    <property type="molecule type" value="Genomic_DNA"/>
</dbReference>
<accession>A0A8S5PX05</accession>
<keyword evidence="1" id="KW-0378">Hydrolase</keyword>
<protein>
    <submittedName>
        <fullName evidence="1">Toxin-like protein, toxin-antitoxin, RNase, HYDROLASE, Structural</fullName>
    </submittedName>
</protein>
<sequence length="44" mass="5485">MIYYYFVVIILSHFSVFYRILEEENEIEIVAFWDNRNDPKKLNL</sequence>
<evidence type="ECO:0000313" key="1">
    <source>
        <dbReference type="EMBL" id="DAE10836.1"/>
    </source>
</evidence>
<organism evidence="1">
    <name type="scientific">Siphoviridae sp. ctRNB7</name>
    <dbReference type="NCBI Taxonomy" id="2825502"/>
    <lineage>
        <taxon>Viruses</taxon>
        <taxon>Duplodnaviria</taxon>
        <taxon>Heunggongvirae</taxon>
        <taxon>Uroviricota</taxon>
        <taxon>Caudoviricetes</taxon>
    </lineage>
</organism>
<name>A0A8S5PX05_9CAUD</name>
<proteinExistence type="predicted"/>
<dbReference type="GO" id="GO:0016787">
    <property type="term" value="F:hydrolase activity"/>
    <property type="evidence" value="ECO:0007669"/>
    <property type="project" value="UniProtKB-KW"/>
</dbReference>
<reference evidence="1" key="1">
    <citation type="journal article" date="2021" name="Proc. Natl. Acad. Sci. U.S.A.">
        <title>A Catalog of Tens of Thousands of Viruses from Human Metagenomes Reveals Hidden Associations with Chronic Diseases.</title>
        <authorList>
            <person name="Tisza M.J."/>
            <person name="Buck C.B."/>
        </authorList>
    </citation>
    <scope>NUCLEOTIDE SEQUENCE</scope>
    <source>
        <strain evidence="1">CtRNB7</strain>
    </source>
</reference>